<proteinExistence type="predicted"/>
<reference evidence="1 2" key="1">
    <citation type="submission" date="2016-07" db="EMBL/GenBank/DDBJ databases">
        <title>Multiple horizontal gene transfer events from other fungi enriched the ability of initially mycotrophic Trichoderma (Ascomycota) to feed on dead plant biomass.</title>
        <authorList>
            <consortium name="DOE Joint Genome Institute"/>
            <person name="Aerts A."/>
            <person name="Atanasova L."/>
            <person name="Chenthamara K."/>
            <person name="Zhang J."/>
            <person name="Grujic M."/>
            <person name="Henrissat B."/>
            <person name="Kuo A."/>
            <person name="Salamov A."/>
            <person name="Lipzen A."/>
            <person name="Labutti K."/>
            <person name="Barry K."/>
            <person name="Miao Y."/>
            <person name="Rahimi M.J."/>
            <person name="Shen Q."/>
            <person name="Grigoriev I.V."/>
            <person name="Kubicek C.P."/>
            <person name="Druzhinina I.S."/>
        </authorList>
    </citation>
    <scope>NUCLEOTIDE SEQUENCE [LARGE SCALE GENOMIC DNA]</scope>
    <source>
        <strain evidence="1 2">CBS 433.97</strain>
    </source>
</reference>
<dbReference type="EMBL" id="KZ679262">
    <property type="protein sequence ID" value="PTB40680.1"/>
    <property type="molecule type" value="Genomic_DNA"/>
</dbReference>
<evidence type="ECO:0000313" key="1">
    <source>
        <dbReference type="EMBL" id="PTB40680.1"/>
    </source>
</evidence>
<protein>
    <submittedName>
        <fullName evidence="1">Uncharacterized protein</fullName>
    </submittedName>
</protein>
<dbReference type="Proteomes" id="UP000240493">
    <property type="component" value="Unassembled WGS sequence"/>
</dbReference>
<sequence>MEWHDLSPERKIQWLLDSGDTEWGWVIYRCTYKPELQGAWESFKNLVEYRTRKTIADSDAPDIAEKLDWAWVEDHELEGASLSELKRRFRAWVRADTQDSPCDIGATPYENISRYTYFIQVDEESLVSCLREAGVDLHGGHVNIVRGWAGSLPEEEMGESSEGLVTEDWMKIQASMVEPIFYAELYDDTWYTIYSPPPHVCVW</sequence>
<organism evidence="1 2">
    <name type="scientific">Trichoderma asperellum (strain ATCC 204424 / CBS 433.97 / NBRC 101777)</name>
    <dbReference type="NCBI Taxonomy" id="1042311"/>
    <lineage>
        <taxon>Eukaryota</taxon>
        <taxon>Fungi</taxon>
        <taxon>Dikarya</taxon>
        <taxon>Ascomycota</taxon>
        <taxon>Pezizomycotina</taxon>
        <taxon>Sordariomycetes</taxon>
        <taxon>Hypocreomycetidae</taxon>
        <taxon>Hypocreales</taxon>
        <taxon>Hypocreaceae</taxon>
        <taxon>Trichoderma</taxon>
    </lineage>
</organism>
<dbReference type="AlphaFoldDB" id="A0A2T3Z7D4"/>
<accession>A0A2T3Z7D4</accession>
<gene>
    <name evidence="1" type="ORF">M441DRAFT_80159</name>
</gene>
<evidence type="ECO:0000313" key="2">
    <source>
        <dbReference type="Proteomes" id="UP000240493"/>
    </source>
</evidence>
<dbReference type="OrthoDB" id="4424523at2759"/>
<keyword evidence="2" id="KW-1185">Reference proteome</keyword>
<name>A0A2T3Z7D4_TRIA4</name>
<dbReference type="STRING" id="1042311.A0A2T3Z7D4"/>